<dbReference type="OrthoDB" id="6482909at2759"/>
<dbReference type="RefSeq" id="XP_005187258.1">
    <property type="nucleotide sequence ID" value="XM_005187201.3"/>
</dbReference>
<gene>
    <name evidence="5" type="primary">101899194</name>
    <name evidence="7" type="synonym">LOC101899194</name>
</gene>
<dbReference type="KEGG" id="mde:101899194"/>
<dbReference type="Pfam" id="PF00651">
    <property type="entry name" value="BTB"/>
    <property type="match status" value="1"/>
</dbReference>
<evidence type="ECO:0000313" key="5">
    <source>
        <dbReference type="EnsemblMetazoa" id="MDOA000845-PA"/>
    </source>
</evidence>
<dbReference type="Pfam" id="PF05225">
    <property type="entry name" value="HTH_psq"/>
    <property type="match status" value="3"/>
</dbReference>
<dbReference type="VEuPathDB" id="VectorBase:MDOA000845"/>
<organism evidence="5">
    <name type="scientific">Musca domestica</name>
    <name type="common">House fly</name>
    <dbReference type="NCBI Taxonomy" id="7370"/>
    <lineage>
        <taxon>Eukaryota</taxon>
        <taxon>Metazoa</taxon>
        <taxon>Ecdysozoa</taxon>
        <taxon>Arthropoda</taxon>
        <taxon>Hexapoda</taxon>
        <taxon>Insecta</taxon>
        <taxon>Pterygota</taxon>
        <taxon>Neoptera</taxon>
        <taxon>Endopterygota</taxon>
        <taxon>Diptera</taxon>
        <taxon>Brachycera</taxon>
        <taxon>Muscomorpha</taxon>
        <taxon>Muscoidea</taxon>
        <taxon>Muscidae</taxon>
        <taxon>Musca</taxon>
    </lineage>
</organism>
<dbReference type="GeneID" id="101899194"/>
<keyword evidence="2" id="KW-0880">Kelch repeat</keyword>
<dbReference type="SUPFAM" id="SSF54695">
    <property type="entry name" value="POZ domain"/>
    <property type="match status" value="1"/>
</dbReference>
<dbReference type="PANTHER" id="PTHR45632:SF3">
    <property type="entry name" value="KELCH-LIKE PROTEIN 32"/>
    <property type="match status" value="1"/>
</dbReference>
<dbReference type="EnsemblMetazoa" id="MDOA000845-RA">
    <property type="protein sequence ID" value="MDOA000845-PA"/>
    <property type="gene ID" value="MDOA000845"/>
</dbReference>
<keyword evidence="6" id="KW-1185">Reference proteome</keyword>
<dbReference type="AlphaFoldDB" id="A0A1I8M3E8"/>
<dbReference type="PROSITE" id="PS50097">
    <property type="entry name" value="BTB"/>
    <property type="match status" value="1"/>
</dbReference>
<dbReference type="VEuPathDB" id="VectorBase:MDOMA2_013288"/>
<dbReference type="InterPro" id="IPR009057">
    <property type="entry name" value="Homeodomain-like_sf"/>
</dbReference>
<evidence type="ECO:0000259" key="4">
    <source>
        <dbReference type="PROSITE" id="PS50097"/>
    </source>
</evidence>
<dbReference type="SMART" id="SM00225">
    <property type="entry name" value="BTB"/>
    <property type="match status" value="1"/>
</dbReference>
<dbReference type="Proteomes" id="UP001652621">
    <property type="component" value="Unplaced"/>
</dbReference>
<keyword evidence="3" id="KW-0677">Repeat</keyword>
<evidence type="ECO:0000256" key="1">
    <source>
        <dbReference type="ARBA" id="ARBA00004123"/>
    </source>
</evidence>
<evidence type="ECO:0000256" key="2">
    <source>
        <dbReference type="ARBA" id="ARBA00022441"/>
    </source>
</evidence>
<proteinExistence type="predicted"/>
<name>A0A1I8M3E8_MUSDO</name>
<dbReference type="Gene3D" id="3.30.710.10">
    <property type="entry name" value="Potassium Channel Kv1.1, Chain A"/>
    <property type="match status" value="1"/>
</dbReference>
<sequence>MNHLKWMGHSATILEIHKGLRDDLQSCEVTMVAGNSSVKAHRFVLSSCSDLLRNLLSDVPLQQECCIMLPDISGYLLENVLSFVYLGECSLSSTNLSEFLEAINVLGIKSAISFECHTNAMQVSQSQNINNNAITSNAPANVGVGRHVSASAAVHGPGTTVTIQHQEELIEAHAVLQTSNQTTLAPNTNTASTNEENRDLEFIDVYQHEPQHKITYSIEHVPGSTNGNEFILTENSGTFTLTQNHKLDSTSSSESTTMEVNEEDACESHIIEEYSSGDEPLIHIGSTDVASVTTTNVSTATQTNNPTPSTINTTSIIEMKPKSSMKTLKLRGHTAAAGIIPKLDQVTQNEIEAVVQTTDDEAMSSMLHSSADSSYALLKDTSANESIGSDNSKNDSTYDVNNAPSLTATDLAYQAMVNEGMSLPKAAGKFNVSKTELWRRVRSTGVESLQKVSKIYNDKMDVIELASQAVINEGLSLQKAAIRYDISKTVLWRRVRKHPQYMKTTRENPIISKAYERLKTGESLKSISQDLDIPMSTLHRHKVRLSNSGQLPDFVSCRKRDSVSKDDLKVKLAKAVYACIHEGMSQNHAANLYEISKSTLWRHLQRRVAEAEGAETSEGAIDTDENIKKEVVLS</sequence>
<reference evidence="5" key="1">
    <citation type="submission" date="2020-05" db="UniProtKB">
        <authorList>
            <consortium name="EnsemblMetazoa"/>
        </authorList>
    </citation>
    <scope>IDENTIFICATION</scope>
    <source>
        <strain evidence="5">Aabys</strain>
    </source>
</reference>
<dbReference type="PANTHER" id="PTHR45632">
    <property type="entry name" value="LD33804P"/>
    <property type="match status" value="1"/>
</dbReference>
<dbReference type="SUPFAM" id="SSF46689">
    <property type="entry name" value="Homeodomain-like"/>
    <property type="match status" value="2"/>
</dbReference>
<evidence type="ECO:0000313" key="7">
    <source>
        <dbReference type="RefSeq" id="XP_005187258.1"/>
    </source>
</evidence>
<comment type="subcellular location">
    <subcellularLocation>
        <location evidence="1">Nucleus</location>
    </subcellularLocation>
</comment>
<dbReference type="InterPro" id="IPR000210">
    <property type="entry name" value="BTB/POZ_dom"/>
</dbReference>
<dbReference type="InterPro" id="IPR011333">
    <property type="entry name" value="SKP1/BTB/POZ_sf"/>
</dbReference>
<protein>
    <submittedName>
        <fullName evidence="7">Uncharacterized protein LOC101899194</fullName>
    </submittedName>
</protein>
<evidence type="ECO:0000256" key="3">
    <source>
        <dbReference type="ARBA" id="ARBA00022737"/>
    </source>
</evidence>
<reference evidence="7" key="2">
    <citation type="submission" date="2025-04" db="UniProtKB">
        <authorList>
            <consortium name="RefSeq"/>
        </authorList>
    </citation>
    <scope>IDENTIFICATION</scope>
    <source>
        <strain evidence="7">Aabys</strain>
    </source>
</reference>
<accession>A0A1I8M3E8</accession>
<dbReference type="eggNOG" id="ENOG502RZPS">
    <property type="taxonomic scope" value="Eukaryota"/>
</dbReference>
<dbReference type="InterPro" id="IPR007889">
    <property type="entry name" value="HTH_Psq"/>
</dbReference>
<dbReference type="GO" id="GO:0003677">
    <property type="term" value="F:DNA binding"/>
    <property type="evidence" value="ECO:0007669"/>
    <property type="project" value="InterPro"/>
</dbReference>
<evidence type="ECO:0000313" key="6">
    <source>
        <dbReference type="Proteomes" id="UP001652621"/>
    </source>
</evidence>
<dbReference type="GO" id="GO:0005634">
    <property type="term" value="C:nucleus"/>
    <property type="evidence" value="ECO:0007669"/>
    <property type="project" value="UniProtKB-SubCell"/>
</dbReference>
<feature type="domain" description="BTB" evidence="4">
    <location>
        <begin position="27"/>
        <end position="93"/>
    </location>
</feature>